<dbReference type="SUPFAM" id="SSF54631">
    <property type="entry name" value="CBS-domain pair"/>
    <property type="match status" value="1"/>
</dbReference>
<proteinExistence type="predicted"/>
<dbReference type="InterPro" id="IPR044725">
    <property type="entry name" value="CBSX3_CBS_dom"/>
</dbReference>
<dbReference type="STRING" id="76731.RD2015_3442"/>
<dbReference type="Gene3D" id="3.10.580.10">
    <property type="entry name" value="CBS-domain"/>
    <property type="match status" value="1"/>
</dbReference>
<dbReference type="PANTHER" id="PTHR43080:SF2">
    <property type="entry name" value="CBS DOMAIN-CONTAINING PROTEIN"/>
    <property type="match status" value="1"/>
</dbReference>
<name>A0A0U3N6S1_9BURK</name>
<dbReference type="Proteomes" id="UP000060699">
    <property type="component" value="Chromosome"/>
</dbReference>
<dbReference type="KEGG" id="rdp:RD2015_3442"/>
<keyword evidence="1" id="KW-0129">CBS domain</keyword>
<dbReference type="EMBL" id="CP013729">
    <property type="protein sequence ID" value="ALV07899.1"/>
    <property type="molecule type" value="Genomic_DNA"/>
</dbReference>
<protein>
    <submittedName>
        <fullName evidence="2">CBS domain-containing protein</fullName>
    </submittedName>
</protein>
<dbReference type="OrthoDB" id="9807125at2"/>
<reference evidence="2 3" key="1">
    <citation type="submission" date="2015-12" db="EMBL/GenBank/DDBJ databases">
        <title>Complete genome of Roseateles depolymerans KCTC 42856.</title>
        <authorList>
            <person name="Kim K.M."/>
        </authorList>
    </citation>
    <scope>NUCLEOTIDE SEQUENCE [LARGE SCALE GENOMIC DNA]</scope>
    <source>
        <strain evidence="2 3">KCTC 42856</strain>
    </source>
</reference>
<evidence type="ECO:0000256" key="1">
    <source>
        <dbReference type="ARBA" id="ARBA00023122"/>
    </source>
</evidence>
<dbReference type="SMART" id="SM00116">
    <property type="entry name" value="CBS"/>
    <property type="match status" value="2"/>
</dbReference>
<dbReference type="Pfam" id="PF00571">
    <property type="entry name" value="CBS"/>
    <property type="match status" value="2"/>
</dbReference>
<dbReference type="InterPro" id="IPR046342">
    <property type="entry name" value="CBS_dom_sf"/>
</dbReference>
<gene>
    <name evidence="2" type="ORF">RD2015_3442</name>
</gene>
<dbReference type="PANTHER" id="PTHR43080">
    <property type="entry name" value="CBS DOMAIN-CONTAINING PROTEIN CBSX3, MITOCHONDRIAL"/>
    <property type="match status" value="1"/>
</dbReference>
<organism evidence="2 3">
    <name type="scientific">Roseateles depolymerans</name>
    <dbReference type="NCBI Taxonomy" id="76731"/>
    <lineage>
        <taxon>Bacteria</taxon>
        <taxon>Pseudomonadati</taxon>
        <taxon>Pseudomonadota</taxon>
        <taxon>Betaproteobacteria</taxon>
        <taxon>Burkholderiales</taxon>
        <taxon>Sphaerotilaceae</taxon>
        <taxon>Roseateles</taxon>
    </lineage>
</organism>
<dbReference type="CDD" id="cd04623">
    <property type="entry name" value="CBS_pair_bac_euk"/>
    <property type="match status" value="1"/>
</dbReference>
<evidence type="ECO:0000313" key="2">
    <source>
        <dbReference type="EMBL" id="ALV07899.1"/>
    </source>
</evidence>
<dbReference type="AlphaFoldDB" id="A0A0U3N6S1"/>
<accession>A0A0U3N6S1</accession>
<dbReference type="InterPro" id="IPR051257">
    <property type="entry name" value="Diverse_CBS-Domain"/>
</dbReference>
<dbReference type="PROSITE" id="PS51371">
    <property type="entry name" value="CBS"/>
    <property type="match status" value="2"/>
</dbReference>
<dbReference type="InterPro" id="IPR000644">
    <property type="entry name" value="CBS_dom"/>
</dbReference>
<keyword evidence="3" id="KW-1185">Reference proteome</keyword>
<evidence type="ECO:0000313" key="3">
    <source>
        <dbReference type="Proteomes" id="UP000060699"/>
    </source>
</evidence>
<dbReference type="RefSeq" id="WP_058935947.1">
    <property type="nucleotide sequence ID" value="NZ_CP013729.1"/>
</dbReference>
<sequence length="142" mass="16139">MKPVSELLKNRGPSVWRISPEATVFDALHLLAEHDVGALLVMENDRLLGIFSERDYTRKIALQGRDSRHTLVSEVMTPNVLVVKPTTEMRDCMSLMSQRKIRHLPVMEGDQVIGMLSIRDLMNDIIADDEMTIAQLQSYIYG</sequence>
<dbReference type="PATRIC" id="fig|76731.3.peg.3528"/>